<organism evidence="2 3">
    <name type="scientific">Candidatus Thiodiazotropha lotti</name>
    <dbReference type="NCBI Taxonomy" id="2792787"/>
    <lineage>
        <taxon>Bacteria</taxon>
        <taxon>Pseudomonadati</taxon>
        <taxon>Pseudomonadota</taxon>
        <taxon>Gammaproteobacteria</taxon>
        <taxon>Chromatiales</taxon>
        <taxon>Sedimenticolaceae</taxon>
        <taxon>Candidatus Thiodiazotropha</taxon>
    </lineage>
</organism>
<gene>
    <name evidence="2" type="ORF">JAZ04_11110</name>
</gene>
<feature type="domain" description="DUF5666" evidence="1">
    <location>
        <begin position="273"/>
        <end position="319"/>
    </location>
</feature>
<dbReference type="AlphaFoldDB" id="A0A9E4K5V3"/>
<sequence length="484" mass="51446">MTRYKKISCLMVAIATGLGSCGGGGGGDSSSSSSSSVTTVGKIDGFGSVYVNGIKFDTSQTSYEVDGEQEFDDSALGLGMVVRVEGQVSDDGTTGIADHIEYDDDLEGPIDNGSLVQGELVTTFTILGMAVQADINETVFDDGASYQGLAEGQELEVSGYFDGSQIVASRIELQSDGEDDFEIKGTVASYDENGIALVLQNGAIAGPYPLSDQVELDIPEDPVGLFVEVELRDRGGIVEAVHIETEDSDRLEDRDDDISLEGILVVSGDQVYSLDGVEFVVSPTTVYKPSSLEGSLTAGMRLEVEGHMQGELLVAEKVESEGGEIEIEAAVSNVTATDEKNGTVTLDLGGGRTLMVQFNNATYYKDDSDSDLDDDDSFNLSELMSGDYIEIEAIQSAGELTAVKAKREDELSDLEIEAPLEAYASGSSLTLLGVTFPVESSAEYEIDDESVSMEQFFSELSIGSTIQLKDEGFDGTIDKVELDD</sequence>
<accession>A0A9E4K5V3</accession>
<dbReference type="Proteomes" id="UP000886687">
    <property type="component" value="Unassembled WGS sequence"/>
</dbReference>
<proteinExistence type="predicted"/>
<evidence type="ECO:0000313" key="3">
    <source>
        <dbReference type="Proteomes" id="UP000886687"/>
    </source>
</evidence>
<feature type="domain" description="DUF5666" evidence="1">
    <location>
        <begin position="107"/>
        <end position="172"/>
    </location>
</feature>
<feature type="domain" description="DUF5666" evidence="1">
    <location>
        <begin position="334"/>
        <end position="404"/>
    </location>
</feature>
<dbReference type="InterPro" id="IPR043724">
    <property type="entry name" value="DUF5666"/>
</dbReference>
<feature type="domain" description="DUF5666" evidence="1">
    <location>
        <begin position="42"/>
        <end position="101"/>
    </location>
</feature>
<protein>
    <submittedName>
        <fullName evidence="2">DUF5666 domain-containing protein</fullName>
    </submittedName>
</protein>
<name>A0A9E4K5V3_9GAMM</name>
<comment type="caution">
    <text evidence="2">The sequence shown here is derived from an EMBL/GenBank/DDBJ whole genome shotgun (WGS) entry which is preliminary data.</text>
</comment>
<evidence type="ECO:0000259" key="1">
    <source>
        <dbReference type="Pfam" id="PF18914"/>
    </source>
</evidence>
<dbReference type="PROSITE" id="PS51257">
    <property type="entry name" value="PROKAR_LIPOPROTEIN"/>
    <property type="match status" value="1"/>
</dbReference>
<dbReference type="Pfam" id="PF18914">
    <property type="entry name" value="DUF5666"/>
    <property type="match status" value="4"/>
</dbReference>
<evidence type="ECO:0000313" key="2">
    <source>
        <dbReference type="EMBL" id="MCG7939386.1"/>
    </source>
</evidence>
<reference evidence="2" key="1">
    <citation type="journal article" date="2021" name="Proc. Natl. Acad. Sci. U.S.A.">
        <title>Global biogeography of chemosynthetic symbionts reveals both localized and globally distributed symbiont groups. .</title>
        <authorList>
            <person name="Osvatic J.T."/>
            <person name="Wilkins L.G.E."/>
            <person name="Leibrecht L."/>
            <person name="Leray M."/>
            <person name="Zauner S."/>
            <person name="Polzin J."/>
            <person name="Camacho Y."/>
            <person name="Gros O."/>
            <person name="van Gils J.A."/>
            <person name="Eisen J.A."/>
            <person name="Petersen J.M."/>
            <person name="Yuen B."/>
        </authorList>
    </citation>
    <scope>NUCLEOTIDE SEQUENCE</scope>
    <source>
        <strain evidence="2">MAGL173</strain>
    </source>
</reference>
<dbReference type="EMBL" id="JAEPDI010000005">
    <property type="protein sequence ID" value="MCG7939386.1"/>
    <property type="molecule type" value="Genomic_DNA"/>
</dbReference>